<feature type="domain" description="PDZ" evidence="6">
    <location>
        <begin position="326"/>
        <end position="400"/>
    </location>
</feature>
<sequence length="451" mass="47246">MEYNGSYQSDKRHTENGRGENAFAAIVIIIVLILLALLIVGLFWPSLLGGSSADLAVITPTPSVSAAPMPEETAGQDAQLPSSPTPTPAVDENDRVMPELDGTKPNVPGIVENPIPDIYDAVSPGVVGVINYTKATSPSGKEYFEIYGSGTGFAVSSEGYILTNAHVVEGADKVTVKVDGEDEERDAVIIGSDTETDIAVLKVEGATLHPLMLGDSDSVRVGEYVLAIGNPLSTDELANTLTFGIISATSREITIDSYTNTYLQTDAAINFGNSGGPLINMDGLVIGINSAKTITAGYDELGNAVSAEGIGFALPINQVKKIMEILITEGKIERPGIGITVTTITEDIAAENDVPVGAYVESVVIGQPSDIAGLLAGDIIVEANGKTIKTQDDLVSVIKSCLVGDELKIKVYRDGEYLDLTIIIGNKTDMNFDDIVGGVTPTPVPSLIPVP</sequence>
<keyword evidence="5" id="KW-0812">Transmembrane</keyword>
<keyword evidence="3" id="KW-0378">Hydrolase</keyword>
<feature type="region of interest" description="Disordered" evidence="4">
    <location>
        <begin position="66"/>
        <end position="89"/>
    </location>
</feature>
<accession>A0A644XDS5</accession>
<evidence type="ECO:0000256" key="3">
    <source>
        <dbReference type="ARBA" id="ARBA00022801"/>
    </source>
</evidence>
<dbReference type="AlphaFoldDB" id="A0A644XDS5"/>
<dbReference type="Pfam" id="PF13365">
    <property type="entry name" value="Trypsin_2"/>
    <property type="match status" value="1"/>
</dbReference>
<comment type="caution">
    <text evidence="7">The sequence shown here is derived from an EMBL/GenBank/DDBJ whole genome shotgun (WGS) entry which is preliminary data.</text>
</comment>
<dbReference type="SUPFAM" id="SSF50494">
    <property type="entry name" value="Trypsin-like serine proteases"/>
    <property type="match status" value="1"/>
</dbReference>
<name>A0A644XDS5_9ZZZZ</name>
<evidence type="ECO:0000256" key="2">
    <source>
        <dbReference type="ARBA" id="ARBA00022670"/>
    </source>
</evidence>
<dbReference type="SUPFAM" id="SSF50156">
    <property type="entry name" value="PDZ domain-like"/>
    <property type="match status" value="1"/>
</dbReference>
<evidence type="ECO:0000313" key="7">
    <source>
        <dbReference type="EMBL" id="MPM14342.1"/>
    </source>
</evidence>
<dbReference type="GO" id="GO:0004252">
    <property type="term" value="F:serine-type endopeptidase activity"/>
    <property type="evidence" value="ECO:0007669"/>
    <property type="project" value="InterPro"/>
</dbReference>
<dbReference type="PANTHER" id="PTHR22939:SF129">
    <property type="entry name" value="SERINE PROTEASE HTRA2, MITOCHONDRIAL"/>
    <property type="match status" value="1"/>
</dbReference>
<keyword evidence="5" id="KW-0472">Membrane</keyword>
<reference evidence="7" key="1">
    <citation type="submission" date="2019-08" db="EMBL/GenBank/DDBJ databases">
        <authorList>
            <person name="Kucharzyk K."/>
            <person name="Murdoch R.W."/>
            <person name="Higgins S."/>
            <person name="Loffler F."/>
        </authorList>
    </citation>
    <scope>NUCLEOTIDE SEQUENCE</scope>
</reference>
<dbReference type="PROSITE" id="PS50106">
    <property type="entry name" value="PDZ"/>
    <property type="match status" value="1"/>
</dbReference>
<dbReference type="GO" id="GO:0006508">
    <property type="term" value="P:proteolysis"/>
    <property type="evidence" value="ECO:0007669"/>
    <property type="project" value="UniProtKB-KW"/>
</dbReference>
<dbReference type="InterPro" id="IPR009003">
    <property type="entry name" value="Peptidase_S1_PA"/>
</dbReference>
<feature type="transmembrane region" description="Helical" evidence="5">
    <location>
        <begin position="21"/>
        <end position="44"/>
    </location>
</feature>
<dbReference type="Pfam" id="PF13180">
    <property type="entry name" value="PDZ_2"/>
    <property type="match status" value="1"/>
</dbReference>
<dbReference type="CDD" id="cd06779">
    <property type="entry name" value="cpPDZ_Deg_HtrA-like"/>
    <property type="match status" value="1"/>
</dbReference>
<dbReference type="InterPro" id="IPR001478">
    <property type="entry name" value="PDZ"/>
</dbReference>
<evidence type="ECO:0000256" key="4">
    <source>
        <dbReference type="SAM" id="MobiDB-lite"/>
    </source>
</evidence>
<keyword evidence="5" id="KW-1133">Transmembrane helix</keyword>
<proteinExistence type="inferred from homology"/>
<dbReference type="PRINTS" id="PR00834">
    <property type="entry name" value="PROTEASES2C"/>
</dbReference>
<organism evidence="7">
    <name type="scientific">bioreactor metagenome</name>
    <dbReference type="NCBI Taxonomy" id="1076179"/>
    <lineage>
        <taxon>unclassified sequences</taxon>
        <taxon>metagenomes</taxon>
        <taxon>ecological metagenomes</taxon>
    </lineage>
</organism>
<dbReference type="EMBL" id="VSSQ01002263">
    <property type="protein sequence ID" value="MPM14342.1"/>
    <property type="molecule type" value="Genomic_DNA"/>
</dbReference>
<keyword evidence="2" id="KW-0645">Protease</keyword>
<evidence type="ECO:0000256" key="5">
    <source>
        <dbReference type="SAM" id="Phobius"/>
    </source>
</evidence>
<dbReference type="InterPro" id="IPR036034">
    <property type="entry name" value="PDZ_sf"/>
</dbReference>
<comment type="similarity">
    <text evidence="1">Belongs to the peptidase S1C family.</text>
</comment>
<gene>
    <name evidence="7" type="ORF">SDC9_60704</name>
</gene>
<dbReference type="Gene3D" id="2.40.10.120">
    <property type="match status" value="1"/>
</dbReference>
<protein>
    <recommendedName>
        <fullName evidence="6">PDZ domain-containing protein</fullName>
    </recommendedName>
</protein>
<dbReference type="Gene3D" id="2.30.42.10">
    <property type="match status" value="1"/>
</dbReference>
<evidence type="ECO:0000259" key="6">
    <source>
        <dbReference type="PROSITE" id="PS50106"/>
    </source>
</evidence>
<evidence type="ECO:0000256" key="1">
    <source>
        <dbReference type="ARBA" id="ARBA00010541"/>
    </source>
</evidence>
<dbReference type="SMART" id="SM00228">
    <property type="entry name" value="PDZ"/>
    <property type="match status" value="1"/>
</dbReference>
<dbReference type="InterPro" id="IPR001940">
    <property type="entry name" value="Peptidase_S1C"/>
</dbReference>
<dbReference type="PANTHER" id="PTHR22939">
    <property type="entry name" value="SERINE PROTEASE FAMILY S1C HTRA-RELATED"/>
    <property type="match status" value="1"/>
</dbReference>